<keyword evidence="1" id="KW-0472">Membrane</keyword>
<dbReference type="OrthoDB" id="1523552at2"/>
<dbReference type="KEGG" id="mthd:A3224_09560"/>
<keyword evidence="1" id="KW-0812">Transmembrane</keyword>
<feature type="transmembrane region" description="Helical" evidence="1">
    <location>
        <begin position="77"/>
        <end position="95"/>
    </location>
</feature>
<sequence length="251" mass="27831">MREKKHWSRWLLVVQCLLLAAMFIAGLLLRLDVIDFRPAFQVFKFSGLAALGVALISMPVFIWGLVSRRADSRRNAIWAVVLGVLPVAVPLLTVGKDNFDVPRIHDISTDTQDPPRYEVVLSLREEGDNSPLYGGETVAAKQRGAEIYADIQPLLLDMPVARATEIAAQVAKSMGWRLVAFEPQRGHLEAVDRTLLLGFTDDVVVRVRPENGRARVDVRSSSRVGISDLGANAKRIRRFLGELGQRAAARD</sequence>
<gene>
    <name evidence="2" type="ORF">A3224_09560</name>
</gene>
<name>A0A143HMN7_MICTH</name>
<dbReference type="Pfam" id="PF07386">
    <property type="entry name" value="DUF1499"/>
    <property type="match status" value="1"/>
</dbReference>
<dbReference type="RefSeq" id="WP_067153764.1">
    <property type="nucleotide sequence ID" value="NZ_CP014864.1"/>
</dbReference>
<proteinExistence type="predicted"/>
<dbReference type="InterPro" id="IPR010865">
    <property type="entry name" value="DUF1499"/>
</dbReference>
<protein>
    <recommendedName>
        <fullName evidence="4">DUF1499 domain-containing protein</fullName>
    </recommendedName>
</protein>
<dbReference type="AlphaFoldDB" id="A0A143HMN7"/>
<dbReference type="GeneID" id="76608296"/>
<evidence type="ECO:0008006" key="4">
    <source>
        <dbReference type="Google" id="ProtNLM"/>
    </source>
</evidence>
<keyword evidence="1" id="KW-1133">Transmembrane helix</keyword>
<evidence type="ECO:0000313" key="3">
    <source>
        <dbReference type="Proteomes" id="UP000076077"/>
    </source>
</evidence>
<accession>A0A143HMN7</accession>
<organism evidence="2 3">
    <name type="scientific">Microbulbifer thermotolerans</name>
    <dbReference type="NCBI Taxonomy" id="252514"/>
    <lineage>
        <taxon>Bacteria</taxon>
        <taxon>Pseudomonadati</taxon>
        <taxon>Pseudomonadota</taxon>
        <taxon>Gammaproteobacteria</taxon>
        <taxon>Cellvibrionales</taxon>
        <taxon>Microbulbiferaceae</taxon>
        <taxon>Microbulbifer</taxon>
    </lineage>
</organism>
<keyword evidence="3" id="KW-1185">Reference proteome</keyword>
<reference evidence="3" key="1">
    <citation type="submission" date="2016-03" db="EMBL/GenBank/DDBJ databases">
        <authorList>
            <person name="Lee Y.-S."/>
            <person name="Choi Y.-L."/>
        </authorList>
    </citation>
    <scope>NUCLEOTIDE SEQUENCE [LARGE SCALE GENOMIC DNA]</scope>
    <source>
        <strain evidence="3">DAU221</strain>
    </source>
</reference>
<dbReference type="STRING" id="252514.A3224_09560"/>
<evidence type="ECO:0000256" key="1">
    <source>
        <dbReference type="SAM" id="Phobius"/>
    </source>
</evidence>
<feature type="transmembrane region" description="Helical" evidence="1">
    <location>
        <begin position="46"/>
        <end position="65"/>
    </location>
</feature>
<evidence type="ECO:0000313" key="2">
    <source>
        <dbReference type="EMBL" id="AMX02791.1"/>
    </source>
</evidence>
<dbReference type="Proteomes" id="UP000076077">
    <property type="component" value="Chromosome"/>
</dbReference>
<dbReference type="EMBL" id="CP014864">
    <property type="protein sequence ID" value="AMX02791.1"/>
    <property type="molecule type" value="Genomic_DNA"/>
</dbReference>